<name>A0A9D1M2P4_9PROT</name>
<evidence type="ECO:0000259" key="1">
    <source>
        <dbReference type="Pfam" id="PF08759"/>
    </source>
</evidence>
<accession>A0A9D1M2P4</accession>
<dbReference type="Pfam" id="PF08759">
    <property type="entry name" value="GT-D"/>
    <property type="match status" value="1"/>
</dbReference>
<gene>
    <name evidence="2" type="ORF">IAD20_00580</name>
</gene>
<dbReference type="Proteomes" id="UP000824107">
    <property type="component" value="Unassembled WGS sequence"/>
</dbReference>
<dbReference type="AlphaFoldDB" id="A0A9D1M2P4"/>
<sequence length="295" mass="33740">MGATLFAKNLIRLLKFDLKAHHKAIKKYADYEYMLDNLKYEICDEAKSLRLPKVLGQKESVAKIIRDKCSVVRYGDGEFNLMFGRAIGFQEYTPEIAARLTEVLQSDDPSILVGIPDRFGSLADVDAQSRAYWRTFMAKNRTQIYKYLNFEQTYADACFTAHAIEPDNENAPKDEAEIEAYYNEIRKIWDGRDITIIRGEGTEIFQHDIYDNAKSVNYIYGPKAHAFRDYDRLLAEAKAQPKDRLMIVVLGPTATVLAYDLAKAGYQALDIGHLGKAYDWLKRKETIVIGKFFAS</sequence>
<dbReference type="EMBL" id="DVNC01000007">
    <property type="protein sequence ID" value="HIU52559.1"/>
    <property type="molecule type" value="Genomic_DNA"/>
</dbReference>
<proteinExistence type="predicted"/>
<evidence type="ECO:0000313" key="2">
    <source>
        <dbReference type="EMBL" id="HIU52559.1"/>
    </source>
</evidence>
<evidence type="ECO:0000313" key="3">
    <source>
        <dbReference type="Proteomes" id="UP000824107"/>
    </source>
</evidence>
<protein>
    <submittedName>
        <fullName evidence="2">DUF1792 domain-containing protein</fullName>
    </submittedName>
</protein>
<reference evidence="2" key="1">
    <citation type="submission" date="2020-10" db="EMBL/GenBank/DDBJ databases">
        <authorList>
            <person name="Gilroy R."/>
        </authorList>
    </citation>
    <scope>NUCLEOTIDE SEQUENCE</scope>
    <source>
        <strain evidence="2">ChiW3-316</strain>
    </source>
</reference>
<feature type="domain" description="Glycosyltransferase GT-D fold" evidence="1">
    <location>
        <begin position="71"/>
        <end position="284"/>
    </location>
</feature>
<comment type="caution">
    <text evidence="2">The sequence shown here is derived from an EMBL/GenBank/DDBJ whole genome shotgun (WGS) entry which is preliminary data.</text>
</comment>
<organism evidence="2 3">
    <name type="scientific">Candidatus Scatocola faecipullorum</name>
    <dbReference type="NCBI Taxonomy" id="2840917"/>
    <lineage>
        <taxon>Bacteria</taxon>
        <taxon>Pseudomonadati</taxon>
        <taxon>Pseudomonadota</taxon>
        <taxon>Alphaproteobacteria</taxon>
        <taxon>Rhodospirillales</taxon>
        <taxon>Rhodospirillaceae</taxon>
        <taxon>Rhodospirillaceae incertae sedis</taxon>
        <taxon>Candidatus Scatocola</taxon>
    </lineage>
</organism>
<dbReference type="InterPro" id="IPR014869">
    <property type="entry name" value="GT-D"/>
</dbReference>
<reference evidence="2" key="2">
    <citation type="journal article" date="2021" name="PeerJ">
        <title>Extensive microbial diversity within the chicken gut microbiome revealed by metagenomics and culture.</title>
        <authorList>
            <person name="Gilroy R."/>
            <person name="Ravi A."/>
            <person name="Getino M."/>
            <person name="Pursley I."/>
            <person name="Horton D.L."/>
            <person name="Alikhan N.F."/>
            <person name="Baker D."/>
            <person name="Gharbi K."/>
            <person name="Hall N."/>
            <person name="Watson M."/>
            <person name="Adriaenssens E.M."/>
            <person name="Foster-Nyarko E."/>
            <person name="Jarju S."/>
            <person name="Secka A."/>
            <person name="Antonio M."/>
            <person name="Oren A."/>
            <person name="Chaudhuri R.R."/>
            <person name="La Ragione R."/>
            <person name="Hildebrand F."/>
            <person name="Pallen M.J."/>
        </authorList>
    </citation>
    <scope>NUCLEOTIDE SEQUENCE</scope>
    <source>
        <strain evidence="2">ChiW3-316</strain>
    </source>
</reference>